<dbReference type="Pfam" id="PF00480">
    <property type="entry name" value="ROK"/>
    <property type="match status" value="1"/>
</dbReference>
<dbReference type="InterPro" id="IPR049874">
    <property type="entry name" value="ROK_cs"/>
</dbReference>
<keyword evidence="6 9" id="KW-0418">Kinase</keyword>
<dbReference type="NCBIfam" id="TIGR00744">
    <property type="entry name" value="ROK_glcA_fam"/>
    <property type="match status" value="1"/>
</dbReference>
<dbReference type="CDD" id="cd24062">
    <property type="entry name" value="ASKHA_NBD_ROK_BsGLK-like"/>
    <property type="match status" value="1"/>
</dbReference>
<gene>
    <name evidence="9" type="ORF">G7084_07335</name>
</gene>
<evidence type="ECO:0000256" key="3">
    <source>
        <dbReference type="ARBA" id="ARBA00014701"/>
    </source>
</evidence>
<dbReference type="RefSeq" id="WP_166011385.1">
    <property type="nucleotide sequence ID" value="NZ_CP049888.1"/>
</dbReference>
<dbReference type="Gene3D" id="3.30.420.40">
    <property type="match status" value="2"/>
</dbReference>
<dbReference type="EMBL" id="CP049888">
    <property type="protein sequence ID" value="QIL51116.1"/>
    <property type="molecule type" value="Genomic_DNA"/>
</dbReference>
<name>A0A6G8B1I8_9LACO</name>
<keyword evidence="4 9" id="KW-0808">Transferase</keyword>
<keyword evidence="10" id="KW-1185">Reference proteome</keyword>
<evidence type="ECO:0000256" key="8">
    <source>
        <dbReference type="ARBA" id="ARBA00032386"/>
    </source>
</evidence>
<evidence type="ECO:0000313" key="9">
    <source>
        <dbReference type="EMBL" id="QIL51116.1"/>
    </source>
</evidence>
<dbReference type="GO" id="GO:0005524">
    <property type="term" value="F:ATP binding"/>
    <property type="evidence" value="ECO:0007669"/>
    <property type="project" value="UniProtKB-KW"/>
</dbReference>
<dbReference type="PANTHER" id="PTHR18964">
    <property type="entry name" value="ROK (REPRESSOR, ORF, KINASE) FAMILY"/>
    <property type="match status" value="1"/>
</dbReference>
<evidence type="ECO:0000313" key="10">
    <source>
        <dbReference type="Proteomes" id="UP000500741"/>
    </source>
</evidence>
<evidence type="ECO:0000256" key="1">
    <source>
        <dbReference type="ARBA" id="ARBA00006479"/>
    </source>
</evidence>
<protein>
    <recommendedName>
        <fullName evidence="3">Glucokinase</fullName>
        <ecNumber evidence="2">2.7.1.2</ecNumber>
    </recommendedName>
    <alternativeName>
        <fullName evidence="8">Glucose kinase</fullName>
    </alternativeName>
</protein>
<evidence type="ECO:0000256" key="7">
    <source>
        <dbReference type="ARBA" id="ARBA00022840"/>
    </source>
</evidence>
<dbReference type="KEGG" id="wco:G7084_07335"/>
<dbReference type="Proteomes" id="UP000500741">
    <property type="component" value="Chromosome"/>
</dbReference>
<dbReference type="InterPro" id="IPR043129">
    <property type="entry name" value="ATPase_NBD"/>
</dbReference>
<evidence type="ECO:0000256" key="5">
    <source>
        <dbReference type="ARBA" id="ARBA00022741"/>
    </source>
</evidence>
<proteinExistence type="inferred from homology"/>
<evidence type="ECO:0000256" key="2">
    <source>
        <dbReference type="ARBA" id="ARBA00012323"/>
    </source>
</evidence>
<reference evidence="9 10" key="1">
    <citation type="submission" date="2020-03" db="EMBL/GenBank/DDBJ databases">
        <title>Weissella sp. nov., isolated from Cybister lewisianus.</title>
        <authorList>
            <person name="Hyun D.-W."/>
            <person name="Bae J.-W."/>
        </authorList>
    </citation>
    <scope>NUCLEOTIDE SEQUENCE [LARGE SCALE GENOMIC DNA]</scope>
    <source>
        <strain evidence="9 10">HDW19</strain>
    </source>
</reference>
<evidence type="ECO:0000256" key="6">
    <source>
        <dbReference type="ARBA" id="ARBA00022777"/>
    </source>
</evidence>
<dbReference type="PROSITE" id="PS01125">
    <property type="entry name" value="ROK"/>
    <property type="match status" value="1"/>
</dbReference>
<evidence type="ECO:0000256" key="4">
    <source>
        <dbReference type="ARBA" id="ARBA00022679"/>
    </source>
</evidence>
<dbReference type="EC" id="2.7.1.2" evidence="2"/>
<organism evidence="9 10">
    <name type="scientific">Weissella coleopterorum</name>
    <dbReference type="NCBI Taxonomy" id="2714949"/>
    <lineage>
        <taxon>Bacteria</taxon>
        <taxon>Bacillati</taxon>
        <taxon>Bacillota</taxon>
        <taxon>Bacilli</taxon>
        <taxon>Lactobacillales</taxon>
        <taxon>Lactobacillaceae</taxon>
        <taxon>Weissella</taxon>
    </lineage>
</organism>
<sequence length="321" mass="33927">MQKDKLIGVDLGGTTIKFAIMTSGGEIQQKWSIRTNVLDDGQHIVPDIIESINHHLDLYELPKERIIGIGMGTPGTVDYQNGTVRAAYNLNWKETPIPVKAEIEKGTGLPLTIDNDANSAALGEQWRGAGENAQEVVFITLGTGVGGGIINDGRLMHGANGTAGEVGHIVVKPDGYLCTCGNHGCLEQYASATGVVHLAQDLAESYAGNSELKGMIDDGAEVTSKIVFDLAKDGDYLANEVVDQVAFYLGYASANLANTLNPSAVVIGGGVSAAGPYLLERIKTNFMKFAFQPVREHTEIKLAVLGNDAGVYGAGLLSKQA</sequence>
<dbReference type="GO" id="GO:0005737">
    <property type="term" value="C:cytoplasm"/>
    <property type="evidence" value="ECO:0007669"/>
    <property type="project" value="InterPro"/>
</dbReference>
<comment type="similarity">
    <text evidence="1">Belongs to the ROK (NagC/XylR) family.</text>
</comment>
<dbReference type="AlphaFoldDB" id="A0A6G8B1I8"/>
<keyword evidence="5" id="KW-0547">Nucleotide-binding</keyword>
<dbReference type="GO" id="GO:0006096">
    <property type="term" value="P:glycolytic process"/>
    <property type="evidence" value="ECO:0007669"/>
    <property type="project" value="InterPro"/>
</dbReference>
<dbReference type="SUPFAM" id="SSF53067">
    <property type="entry name" value="Actin-like ATPase domain"/>
    <property type="match status" value="1"/>
</dbReference>
<accession>A0A6G8B1I8</accession>
<dbReference type="GO" id="GO:0004340">
    <property type="term" value="F:glucokinase activity"/>
    <property type="evidence" value="ECO:0007669"/>
    <property type="project" value="UniProtKB-EC"/>
</dbReference>
<dbReference type="InterPro" id="IPR000600">
    <property type="entry name" value="ROK"/>
</dbReference>
<keyword evidence="7" id="KW-0067">ATP-binding</keyword>
<dbReference type="InterPro" id="IPR004654">
    <property type="entry name" value="ROK_glcA"/>
</dbReference>
<dbReference type="PANTHER" id="PTHR18964:SF149">
    <property type="entry name" value="BIFUNCTIONAL UDP-N-ACETYLGLUCOSAMINE 2-EPIMERASE_N-ACETYLMANNOSAMINE KINASE"/>
    <property type="match status" value="1"/>
</dbReference>